<reference evidence="2 3" key="1">
    <citation type="submission" date="2012-02" db="EMBL/GenBank/DDBJ databases">
        <title>Whole genome shotgun sequence of Mobilicoccus pelagius NBRC 104925.</title>
        <authorList>
            <person name="Yoshida Y."/>
            <person name="Hosoyama A."/>
            <person name="Tsuchikane K."/>
            <person name="Katsumata H."/>
            <person name="Yamazaki S."/>
            <person name="Fujita N."/>
        </authorList>
    </citation>
    <scope>NUCLEOTIDE SEQUENCE [LARGE SCALE GENOMIC DNA]</scope>
    <source>
        <strain evidence="2 3">NBRC 104925</strain>
    </source>
</reference>
<dbReference type="STRING" id="1089455.MOPEL_007_01110"/>
<keyword evidence="3" id="KW-1185">Reference proteome</keyword>
<accession>H5UNI7</accession>
<dbReference type="GO" id="GO:0008237">
    <property type="term" value="F:metallopeptidase activity"/>
    <property type="evidence" value="ECO:0007669"/>
    <property type="project" value="InterPro"/>
</dbReference>
<evidence type="ECO:0008006" key="4">
    <source>
        <dbReference type="Google" id="ProtNLM"/>
    </source>
</evidence>
<gene>
    <name evidence="2" type="ORF">MOPEL_007_01110</name>
</gene>
<dbReference type="Gene3D" id="3.40.390.10">
    <property type="entry name" value="Collagenase (Catalytic Domain)"/>
    <property type="match status" value="1"/>
</dbReference>
<dbReference type="Pfam" id="PF13688">
    <property type="entry name" value="Reprolysin_5"/>
    <property type="match status" value="1"/>
</dbReference>
<feature type="signal peptide" evidence="1">
    <location>
        <begin position="1"/>
        <end position="29"/>
    </location>
</feature>
<sequence>MRRMREHRWIVTLGVVAAMGSLLAPAAHATGAEETGAKVTVEGVVERLADVTSGVDAAVRLPDGERLPLRDADSVGAGDRVRLTVPVPADAVADIRAGRRVEGTDVVVDRAELRAATRRPAPSGSGLSDAVVGHLSDEGTPVAGTGAVVLAPARTAQGASAPAVHALTVAVVRPKGVQGTVATAAQVASQVGGADAYWREQSRGAVSLRLGSVSKPYASAYSCSDSPFSMWTEAARATGFTEGDNRHLVVLLPRSALDAGCSYGLASMGGQLSTGGVVYVSDTSWPVLAHEIGHNLGLSHAKGLHCRSVTDANLGRLAAGCSLEEYGDPHDVMSASAQDNAGSLSLPQAVRVGLADTRDYVDVTGGTRTLTLRPVSGLTGVRAARIRDPRSGAVYWVEYRDRTRRDARLYTPMAAGVRVLREEPATADSPWPATVSLDASPTGAANDASWALPAGSTFTTYGGGVGVTVTGVRGGAVAVEVVVASGARAVGTPGRVTRASAPVSRPAVKKAGPATPKVSIDNRGVVSWKSGTRGVRYDAAIRTVKGRAVSTPRTWYSKTTRTSAQLKGARGTTVHVRVRAVSGGTGSAWSGWHAVAFG</sequence>
<evidence type="ECO:0000256" key="1">
    <source>
        <dbReference type="SAM" id="SignalP"/>
    </source>
</evidence>
<name>H5UNI7_9MICO</name>
<dbReference type="AlphaFoldDB" id="H5UNI7"/>
<proteinExistence type="predicted"/>
<dbReference type="Proteomes" id="UP000004367">
    <property type="component" value="Unassembled WGS sequence"/>
</dbReference>
<comment type="caution">
    <text evidence="2">The sequence shown here is derived from an EMBL/GenBank/DDBJ whole genome shotgun (WGS) entry which is preliminary data.</text>
</comment>
<feature type="chain" id="PRO_5003600099" description="Fibronectin type-III domain-containing protein" evidence="1">
    <location>
        <begin position="30"/>
        <end position="598"/>
    </location>
</feature>
<evidence type="ECO:0000313" key="2">
    <source>
        <dbReference type="EMBL" id="GAB47295.1"/>
    </source>
</evidence>
<keyword evidence="1" id="KW-0732">Signal</keyword>
<dbReference type="InterPro" id="IPR024079">
    <property type="entry name" value="MetalloPept_cat_dom_sf"/>
</dbReference>
<dbReference type="OrthoDB" id="614750at2"/>
<protein>
    <recommendedName>
        <fullName evidence="4">Fibronectin type-III domain-containing protein</fullName>
    </recommendedName>
</protein>
<dbReference type="eggNOG" id="COG5479">
    <property type="taxonomic scope" value="Bacteria"/>
</dbReference>
<dbReference type="EMBL" id="BAFE01000007">
    <property type="protein sequence ID" value="GAB47295.1"/>
    <property type="molecule type" value="Genomic_DNA"/>
</dbReference>
<evidence type="ECO:0000313" key="3">
    <source>
        <dbReference type="Proteomes" id="UP000004367"/>
    </source>
</evidence>
<organism evidence="2 3">
    <name type="scientific">Mobilicoccus pelagius NBRC 104925</name>
    <dbReference type="NCBI Taxonomy" id="1089455"/>
    <lineage>
        <taxon>Bacteria</taxon>
        <taxon>Bacillati</taxon>
        <taxon>Actinomycetota</taxon>
        <taxon>Actinomycetes</taxon>
        <taxon>Micrococcales</taxon>
        <taxon>Dermatophilaceae</taxon>
        <taxon>Mobilicoccus</taxon>
    </lineage>
</organism>
<dbReference type="SUPFAM" id="SSF55486">
    <property type="entry name" value="Metalloproteases ('zincins'), catalytic domain"/>
    <property type="match status" value="1"/>
</dbReference>